<sequence length="1067" mass="119198">MRKLLLAGLMLAIIPYSYAQTQAGWLRYAAISPDAQTIAFTYKGDLYTVPAAGGEAAPLTLHEAHDFMPVWSHDGKYIAFASDRYGNFDVFIMPSHGGPAKRLTCHSAAEYPYDFSPDNQSVLFGAARMDAASNRQFPTASQPELYKVSVNGGRPEQVLTTPAEEVKYNTSGTQFVYQDKKGGENAWRKHHTSSITRDIWLYNSATGTHTKLTQFNGEDRSPVFADNDQSLYYLSEAAGSFNVFKLSVSNPAAPQQITHFTKHPVRFLSRANNGTLCFSYNGQLYTLQPGAEPRKLDVLITADTKTNNEKIVQVTGGARELAVSPNGKEVAFIFRGEVFVTNTEGGTTKRITNTPEQERSVSFSPDGRTLLYSSERDHSWKIYQTSIIRKEEPYFFASTVLKETPLIANSKENYQPLYSPDGKEIAFVENRNTLKIFNLASKEQRTILTSEALFSMGDNDQYFTWSPDGRWLLFQYSEAGISNAEVGLISTDGKGTIRNLTQSGYQDGDPKWMMGGKMMIWTSNRDGMRSYANSGGSQADIYGMFFTQAAWDRFKLNKEDAALLKEQEEKAAKADSSKKAKKDTTVAIDWDGLVYRKAKLTISSSDLADAVVSKDGETLFYLARFEKDYNLWTTNLRTHETKMLVSLDAERAGMLWDKDQKNLFVLADGRILKIDAGSGKQETVRINSDINLDVAAERRFMFEHVWRRTKETFYTAGYHGAQWDSLKHDYEQYLPHIGDNLEFAEMLSELLGELNVSHSGAVAYNTNANGDATASLGVFYDNTYKGNAVKIAEVIKDGPLDKAGLNIQPGTLIEAIDGDTLVATKDIAWYLNRKAGKNTLLSLNENGTRREVLVKPVSLGEENGLLYKRWVKRNQDEVDKLSNGSLGYVHIPGMNDNAYRSAYADIMGRYAGKKGLVVDTRFNGGGDLVADLAMFLSGKRFLEYTTDNRTVAYEPTFRWNKPSIALANEANYSDGHCFAFSYQNLQLGKLVGMPTPGTCTFAGWETLQDNSIRWGVPPLGVKNMNGQYLENRQTTPDIVLMNEYEKVNRGEDQQLQAAVTELLKEIK</sequence>
<dbReference type="Pfam" id="PF03572">
    <property type="entry name" value="Peptidase_S41"/>
    <property type="match status" value="1"/>
</dbReference>
<comment type="function">
    <text evidence="7">Degrades oligopeptides.</text>
</comment>
<evidence type="ECO:0000256" key="10">
    <source>
        <dbReference type="SAM" id="SignalP"/>
    </source>
</evidence>
<dbReference type="Gene3D" id="2.120.10.30">
    <property type="entry name" value="TolB, C-terminal domain"/>
    <property type="match status" value="1"/>
</dbReference>
<dbReference type="Pfam" id="PF14685">
    <property type="entry name" value="PDZ_Tricorn"/>
    <property type="match status" value="1"/>
</dbReference>
<evidence type="ECO:0000313" key="15">
    <source>
        <dbReference type="Proteomes" id="UP000261284"/>
    </source>
</evidence>
<proteinExistence type="inferred from homology"/>
<dbReference type="PANTHER" id="PTHR43253:SF1">
    <property type="entry name" value="TRICORN PROTEASE HOMOLOG 2-RELATED"/>
    <property type="match status" value="1"/>
</dbReference>
<evidence type="ECO:0000256" key="7">
    <source>
        <dbReference type="PIRNR" id="PIRNR036421"/>
    </source>
</evidence>
<dbReference type="PANTHER" id="PTHR43253">
    <property type="entry name" value="TRICORN PROTEASE HOMOLOG 2-RELATED"/>
    <property type="match status" value="1"/>
</dbReference>
<dbReference type="AlphaFoldDB" id="A0A3E1NRB1"/>
<feature type="domain" description="Tricorn protease C1" evidence="12">
    <location>
        <begin position="695"/>
        <end position="752"/>
    </location>
</feature>
<dbReference type="CDD" id="cd07562">
    <property type="entry name" value="Peptidase_S41_TRI"/>
    <property type="match status" value="1"/>
</dbReference>
<keyword evidence="5 7" id="KW-0378">Hydrolase</keyword>
<feature type="domain" description="Tail specific protease" evidence="11">
    <location>
        <begin position="886"/>
        <end position="1039"/>
    </location>
</feature>
<feature type="domain" description="Tricorn protease PDZ" evidence="13">
    <location>
        <begin position="797"/>
        <end position="854"/>
    </location>
</feature>
<evidence type="ECO:0000256" key="3">
    <source>
        <dbReference type="ARBA" id="ARBA00022490"/>
    </source>
</evidence>
<evidence type="ECO:0000256" key="9">
    <source>
        <dbReference type="PIRSR" id="PIRSR036421-3"/>
    </source>
</evidence>
<keyword evidence="3 7" id="KW-0963">Cytoplasm</keyword>
<dbReference type="Gene3D" id="3.90.226.10">
    <property type="entry name" value="2-enoyl-CoA Hydratase, Chain A, domain 1"/>
    <property type="match status" value="1"/>
</dbReference>
<evidence type="ECO:0000256" key="2">
    <source>
        <dbReference type="ARBA" id="ARBA00008524"/>
    </source>
</evidence>
<dbReference type="GO" id="GO:0008236">
    <property type="term" value="F:serine-type peptidase activity"/>
    <property type="evidence" value="ECO:0007669"/>
    <property type="project" value="UniProtKB-UniRule"/>
</dbReference>
<dbReference type="Gene3D" id="2.120.10.60">
    <property type="entry name" value="Tricorn protease N-terminal domain"/>
    <property type="match status" value="2"/>
</dbReference>
<gene>
    <name evidence="14" type="ORF">DXN05_05185</name>
</gene>
<evidence type="ECO:0000256" key="5">
    <source>
        <dbReference type="ARBA" id="ARBA00022801"/>
    </source>
</evidence>
<dbReference type="InterPro" id="IPR029414">
    <property type="entry name" value="Tricorn_PDZ"/>
</dbReference>
<evidence type="ECO:0000256" key="4">
    <source>
        <dbReference type="ARBA" id="ARBA00022670"/>
    </source>
</evidence>
<keyword evidence="4 7" id="KW-0645">Protease</keyword>
<organism evidence="14 15">
    <name type="scientific">Deminuibacter soli</name>
    <dbReference type="NCBI Taxonomy" id="2291815"/>
    <lineage>
        <taxon>Bacteria</taxon>
        <taxon>Pseudomonadati</taxon>
        <taxon>Bacteroidota</taxon>
        <taxon>Chitinophagia</taxon>
        <taxon>Chitinophagales</taxon>
        <taxon>Chitinophagaceae</taxon>
        <taxon>Deminuibacter</taxon>
    </lineage>
</organism>
<dbReference type="Pfam" id="PF26549">
    <property type="entry name" value="Tricorn_N"/>
    <property type="match status" value="1"/>
</dbReference>
<dbReference type="EC" id="3.4.21.-" evidence="7"/>
<dbReference type="GO" id="GO:0006508">
    <property type="term" value="P:proteolysis"/>
    <property type="evidence" value="ECO:0007669"/>
    <property type="project" value="UniProtKB-UniRule"/>
</dbReference>
<dbReference type="Gene3D" id="3.30.750.44">
    <property type="match status" value="1"/>
</dbReference>
<dbReference type="InterPro" id="IPR005151">
    <property type="entry name" value="Tail-specific_protease"/>
</dbReference>
<dbReference type="Pfam" id="PF14684">
    <property type="entry name" value="Tricorn_C1"/>
    <property type="match status" value="1"/>
</dbReference>
<evidence type="ECO:0000259" key="13">
    <source>
        <dbReference type="Pfam" id="PF14685"/>
    </source>
</evidence>
<feature type="active site" description="Charge relay system" evidence="8">
    <location>
        <position position="1030"/>
    </location>
</feature>
<keyword evidence="15" id="KW-1185">Reference proteome</keyword>
<evidence type="ECO:0000256" key="6">
    <source>
        <dbReference type="ARBA" id="ARBA00022825"/>
    </source>
</evidence>
<dbReference type="OrthoDB" id="9815657at2"/>
<feature type="signal peptide" evidence="10">
    <location>
        <begin position="1"/>
        <end position="19"/>
    </location>
</feature>
<dbReference type="InterPro" id="IPR036034">
    <property type="entry name" value="PDZ_sf"/>
</dbReference>
<keyword evidence="10" id="KW-0732">Signal</keyword>
<dbReference type="InterPro" id="IPR012393">
    <property type="entry name" value="Tricorn_protease"/>
</dbReference>
<comment type="caution">
    <text evidence="14">The sequence shown here is derived from an EMBL/GenBank/DDBJ whole genome shotgun (WGS) entry which is preliminary data.</text>
</comment>
<feature type="active site" description="Nucleophile" evidence="8">
    <location>
        <position position="973"/>
    </location>
</feature>
<dbReference type="Pfam" id="PF26550">
    <property type="entry name" value="Tricorn_2nd"/>
    <property type="match status" value="1"/>
</dbReference>
<comment type="subcellular location">
    <subcellularLocation>
        <location evidence="1 7">Cytoplasm</location>
    </subcellularLocation>
</comment>
<dbReference type="InterPro" id="IPR029045">
    <property type="entry name" value="ClpP/crotonase-like_dom_sf"/>
</dbReference>
<feature type="active site" description="Charge relay system" evidence="8">
    <location>
        <position position="758"/>
    </location>
</feature>
<dbReference type="InterPro" id="IPR011042">
    <property type="entry name" value="6-blade_b-propeller_TolB-like"/>
</dbReference>
<dbReference type="SUPFAM" id="SSF82171">
    <property type="entry name" value="DPP6 N-terminal domain-like"/>
    <property type="match status" value="1"/>
</dbReference>
<dbReference type="SUPFAM" id="SSF52096">
    <property type="entry name" value="ClpP/crotonase"/>
    <property type="match status" value="1"/>
</dbReference>
<feature type="site" description="Transition state stabilizer; via amide nitrogen" evidence="9">
    <location>
        <position position="974"/>
    </location>
</feature>
<evidence type="ECO:0000256" key="8">
    <source>
        <dbReference type="PIRSR" id="PIRSR036421-1"/>
    </source>
</evidence>
<comment type="similarity">
    <text evidence="2 7">Belongs to the peptidase S41B family.</text>
</comment>
<keyword evidence="6 7" id="KW-0720">Serine protease</keyword>
<dbReference type="InterPro" id="IPR028204">
    <property type="entry name" value="Tricorn_C1"/>
</dbReference>
<dbReference type="SUPFAM" id="SSF69304">
    <property type="entry name" value="Tricorn protease N-terminal domain"/>
    <property type="match status" value="1"/>
</dbReference>
<dbReference type="Gene3D" id="2.30.42.10">
    <property type="match status" value="1"/>
</dbReference>
<dbReference type="Proteomes" id="UP000261284">
    <property type="component" value="Unassembled WGS sequence"/>
</dbReference>
<feature type="chain" id="PRO_5017753462" description="Tricorn protease homolog" evidence="10">
    <location>
        <begin position="20"/>
        <end position="1067"/>
    </location>
</feature>
<dbReference type="GO" id="GO:0005737">
    <property type="term" value="C:cytoplasm"/>
    <property type="evidence" value="ECO:0007669"/>
    <property type="project" value="UniProtKB-SubCell"/>
</dbReference>
<name>A0A3E1NRB1_9BACT</name>
<protein>
    <recommendedName>
        <fullName evidence="7">Tricorn protease homolog</fullName>
        <ecNumber evidence="7">3.4.21.-</ecNumber>
    </recommendedName>
</protein>
<reference evidence="14 15" key="1">
    <citation type="submission" date="2018-08" db="EMBL/GenBank/DDBJ databases">
        <title>Chitinophagaceae sp. K23C18032701, a novel bacterium isolated from forest soil.</title>
        <authorList>
            <person name="Wang C."/>
        </authorList>
    </citation>
    <scope>NUCLEOTIDE SEQUENCE [LARGE SCALE GENOMIC DNA]</scope>
    <source>
        <strain evidence="14 15">K23C18032701</strain>
    </source>
</reference>
<evidence type="ECO:0000259" key="11">
    <source>
        <dbReference type="Pfam" id="PF03572"/>
    </source>
</evidence>
<evidence type="ECO:0000259" key="12">
    <source>
        <dbReference type="Pfam" id="PF14684"/>
    </source>
</evidence>
<dbReference type="SUPFAM" id="SSF50156">
    <property type="entry name" value="PDZ domain-like"/>
    <property type="match status" value="1"/>
</dbReference>
<dbReference type="PIRSF" id="PIRSF036421">
    <property type="entry name" value="Tricorn_protease"/>
    <property type="match status" value="1"/>
</dbReference>
<evidence type="ECO:0000256" key="1">
    <source>
        <dbReference type="ARBA" id="ARBA00004496"/>
    </source>
</evidence>
<evidence type="ECO:0000313" key="14">
    <source>
        <dbReference type="EMBL" id="RFM30354.1"/>
    </source>
</evidence>
<accession>A0A3E1NRB1</accession>
<dbReference type="RefSeq" id="WP_116846109.1">
    <property type="nucleotide sequence ID" value="NZ_QTJU01000001.1"/>
</dbReference>
<dbReference type="EMBL" id="QTJU01000001">
    <property type="protein sequence ID" value="RFM30354.1"/>
    <property type="molecule type" value="Genomic_DNA"/>
</dbReference>